<dbReference type="EMBL" id="PPXF01000032">
    <property type="protein sequence ID" value="POH67233.1"/>
    <property type="molecule type" value="Genomic_DNA"/>
</dbReference>
<feature type="transmembrane region" description="Helical" evidence="1">
    <location>
        <begin position="192"/>
        <end position="213"/>
    </location>
</feature>
<reference evidence="2 3" key="1">
    <citation type="submission" date="2018-01" db="EMBL/GenBank/DDBJ databases">
        <title>Cryobacterium sp. nov., from glaciers in China.</title>
        <authorList>
            <person name="Liu Q."/>
            <person name="Xin Y.-H."/>
        </authorList>
    </citation>
    <scope>NUCLEOTIDE SEQUENCE [LARGE SCALE GENOMIC DNA]</scope>
    <source>
        <strain evidence="2 3">TMB1-8</strain>
    </source>
</reference>
<keyword evidence="1" id="KW-1133">Transmembrane helix</keyword>
<keyword evidence="1" id="KW-0812">Transmembrane</keyword>
<evidence type="ECO:0000313" key="3">
    <source>
        <dbReference type="Proteomes" id="UP000237104"/>
    </source>
</evidence>
<feature type="transmembrane region" description="Helical" evidence="1">
    <location>
        <begin position="120"/>
        <end position="144"/>
    </location>
</feature>
<sequence>MTTIDKQRVTFIPGQESLSFAGVLRSEFIKLTSLRSTVGLVLAIIVFGLGVSVLLAMTMADAGLPSGPSVGFTLDQITIGTVLFGQLIAGILGVLVISGEYSSGTIHSTLIAVPSRVTVLAAKTIVLFCTATSAALVALFGSWAVTYPMFAALEIEIGLTAPGVFLALIGGSVYVGLSAVLGLGIGTLLRSVAASVATVLSVILLLPVVLSVLPASTLVRNLHLLSMSKAGDAMSNALDADGVFLDLVDGYISPAAGMTVAVVWAGVFIVLGAIRLRRRDA</sequence>
<evidence type="ECO:0000256" key="1">
    <source>
        <dbReference type="SAM" id="Phobius"/>
    </source>
</evidence>
<evidence type="ECO:0000313" key="2">
    <source>
        <dbReference type="EMBL" id="POH67233.1"/>
    </source>
</evidence>
<dbReference type="GO" id="GO:0140359">
    <property type="term" value="F:ABC-type transporter activity"/>
    <property type="evidence" value="ECO:0007669"/>
    <property type="project" value="InterPro"/>
</dbReference>
<dbReference type="Proteomes" id="UP000237104">
    <property type="component" value="Unassembled WGS sequence"/>
</dbReference>
<dbReference type="GO" id="GO:0005886">
    <property type="term" value="C:plasma membrane"/>
    <property type="evidence" value="ECO:0007669"/>
    <property type="project" value="UniProtKB-SubCell"/>
</dbReference>
<proteinExistence type="predicted"/>
<accession>A0A2S3ZI33</accession>
<feature type="transmembrane region" description="Helical" evidence="1">
    <location>
        <begin position="77"/>
        <end position="99"/>
    </location>
</feature>
<keyword evidence="1" id="KW-0472">Membrane</keyword>
<dbReference type="Pfam" id="PF12730">
    <property type="entry name" value="ABC2_membrane_4"/>
    <property type="match status" value="1"/>
</dbReference>
<feature type="transmembrane region" description="Helical" evidence="1">
    <location>
        <begin position="164"/>
        <end position="185"/>
    </location>
</feature>
<name>A0A2S3ZI33_9MICO</name>
<comment type="caution">
    <text evidence="2">The sequence shown here is derived from an EMBL/GenBank/DDBJ whole genome shotgun (WGS) entry which is preliminary data.</text>
</comment>
<dbReference type="RefSeq" id="WP_103430639.1">
    <property type="nucleotide sequence ID" value="NZ_PPXF01000032.1"/>
</dbReference>
<gene>
    <name evidence="2" type="ORF">C3B59_06895</name>
</gene>
<dbReference type="OrthoDB" id="3297477at2"/>
<feature type="transmembrane region" description="Helical" evidence="1">
    <location>
        <begin position="38"/>
        <end position="57"/>
    </location>
</feature>
<dbReference type="AlphaFoldDB" id="A0A2S3ZI33"/>
<organism evidence="2 3">
    <name type="scientific">Cryobacterium zongtaii</name>
    <dbReference type="NCBI Taxonomy" id="1259217"/>
    <lineage>
        <taxon>Bacteria</taxon>
        <taxon>Bacillati</taxon>
        <taxon>Actinomycetota</taxon>
        <taxon>Actinomycetes</taxon>
        <taxon>Micrococcales</taxon>
        <taxon>Microbacteriaceae</taxon>
        <taxon>Cryobacterium</taxon>
    </lineage>
</organism>
<feature type="transmembrane region" description="Helical" evidence="1">
    <location>
        <begin position="251"/>
        <end position="274"/>
    </location>
</feature>
<protein>
    <submittedName>
        <fullName evidence="2">ABC transporter permease</fullName>
    </submittedName>
</protein>